<keyword evidence="3 6" id="KW-0812">Transmembrane</keyword>
<reference evidence="7 8" key="1">
    <citation type="submission" date="2016-06" db="EMBL/GenBank/DDBJ databases">
        <authorList>
            <person name="Kjaerup R.B."/>
            <person name="Dalgaard T.S."/>
            <person name="Juul-Madsen H.R."/>
        </authorList>
    </citation>
    <scope>NUCLEOTIDE SEQUENCE [LARGE SCALE GENOMIC DNA]</scope>
    <source>
        <strain evidence="7">3</strain>
    </source>
</reference>
<keyword evidence="2" id="KW-1003">Cell membrane</keyword>
<feature type="transmembrane region" description="Helical" evidence="6">
    <location>
        <begin position="57"/>
        <end position="79"/>
    </location>
</feature>
<keyword evidence="8" id="KW-1185">Reference proteome</keyword>
<feature type="transmembrane region" description="Helical" evidence="6">
    <location>
        <begin position="263"/>
        <end position="296"/>
    </location>
</feature>
<feature type="transmembrane region" description="Helical" evidence="6">
    <location>
        <begin position="203"/>
        <end position="224"/>
    </location>
</feature>
<feature type="transmembrane region" description="Helical" evidence="6">
    <location>
        <begin position="161"/>
        <end position="183"/>
    </location>
</feature>
<evidence type="ECO:0000313" key="7">
    <source>
        <dbReference type="EMBL" id="SBT09023.1"/>
    </source>
</evidence>
<dbReference type="GO" id="GO:0005886">
    <property type="term" value="C:plasma membrane"/>
    <property type="evidence" value="ECO:0007669"/>
    <property type="project" value="UniProtKB-SubCell"/>
</dbReference>
<dbReference type="PANTHER" id="PTHR30213:SF0">
    <property type="entry name" value="UPF0761 MEMBRANE PROTEIN YIHY"/>
    <property type="match status" value="1"/>
</dbReference>
<accession>A0A1A8XY93</accession>
<keyword evidence="5 6" id="KW-0472">Membrane</keyword>
<dbReference type="Proteomes" id="UP000199169">
    <property type="component" value="Unassembled WGS sequence"/>
</dbReference>
<dbReference type="InterPro" id="IPR017039">
    <property type="entry name" value="Virul_fac_BrkB"/>
</dbReference>
<dbReference type="InterPro" id="IPR036388">
    <property type="entry name" value="WH-like_DNA-bd_sf"/>
</dbReference>
<evidence type="ECO:0000256" key="3">
    <source>
        <dbReference type="ARBA" id="ARBA00022692"/>
    </source>
</evidence>
<evidence type="ECO:0000256" key="6">
    <source>
        <dbReference type="SAM" id="Phobius"/>
    </source>
</evidence>
<gene>
    <name evidence="7" type="ORF">ACCAA_660067</name>
</gene>
<comment type="subcellular location">
    <subcellularLocation>
        <location evidence="1">Cell membrane</location>
        <topology evidence="1">Multi-pass membrane protein</topology>
    </subcellularLocation>
</comment>
<evidence type="ECO:0000313" key="8">
    <source>
        <dbReference type="Proteomes" id="UP000199169"/>
    </source>
</evidence>
<evidence type="ECO:0000256" key="5">
    <source>
        <dbReference type="ARBA" id="ARBA00023136"/>
    </source>
</evidence>
<evidence type="ECO:0000256" key="4">
    <source>
        <dbReference type="ARBA" id="ARBA00022989"/>
    </source>
</evidence>
<name>A0A1A8XY93_9PROT</name>
<dbReference type="Pfam" id="PF03631">
    <property type="entry name" value="Virul_fac_BrkB"/>
    <property type="match status" value="1"/>
</dbReference>
<dbReference type="RefSeq" id="WP_245754656.1">
    <property type="nucleotide sequence ID" value="NZ_FLQX01000145.1"/>
</dbReference>
<dbReference type="STRING" id="1860102.ACCAA_660067"/>
<keyword evidence="4 6" id="KW-1133">Transmembrane helix</keyword>
<dbReference type="PANTHER" id="PTHR30213">
    <property type="entry name" value="INNER MEMBRANE PROTEIN YHJD"/>
    <property type="match status" value="1"/>
</dbReference>
<protein>
    <submittedName>
        <fullName evidence="7">Ribonuclease BN</fullName>
    </submittedName>
</protein>
<dbReference type="NCBIfam" id="TIGR00765">
    <property type="entry name" value="yihY_not_rbn"/>
    <property type="match status" value="1"/>
</dbReference>
<evidence type="ECO:0000256" key="2">
    <source>
        <dbReference type="ARBA" id="ARBA00022475"/>
    </source>
</evidence>
<proteinExistence type="predicted"/>
<dbReference type="AlphaFoldDB" id="A0A1A8XY93"/>
<dbReference type="EMBL" id="FLQX01000145">
    <property type="protein sequence ID" value="SBT09023.1"/>
    <property type="molecule type" value="Genomic_DNA"/>
</dbReference>
<organism evidence="7 8">
    <name type="scientific">Candidatus Accumulibacter aalborgensis</name>
    <dbReference type="NCBI Taxonomy" id="1860102"/>
    <lineage>
        <taxon>Bacteria</taxon>
        <taxon>Pseudomonadati</taxon>
        <taxon>Pseudomonadota</taxon>
        <taxon>Betaproteobacteria</taxon>
        <taxon>Candidatus Accumulibacter</taxon>
    </lineage>
</organism>
<evidence type="ECO:0000256" key="1">
    <source>
        <dbReference type="ARBA" id="ARBA00004651"/>
    </source>
</evidence>
<feature type="transmembrane region" description="Helical" evidence="6">
    <location>
        <begin position="231"/>
        <end position="257"/>
    </location>
</feature>
<dbReference type="Gene3D" id="1.10.10.10">
    <property type="entry name" value="Winged helix-like DNA-binding domain superfamily/Winged helix DNA-binding domain"/>
    <property type="match status" value="1"/>
</dbReference>
<sequence length="475" mass="52573">MKPRAPGLLSRIESVVWGSPAASLPSWRMRGVRVVQTVLILVRDLVDGQLTLRAMSLVYTTLLSIVPLLALSFSVLKAFGVHNQIQPMLLRFLEPLGEKGVEVAQNITEFIQRMNVGVLGAVGLALLLYTAISLMQKIEESLNFIWHIQRPRRLADRFSRYLSVLLVGPILVFAALGITATVMSIETVRGLLEIDVLGQAMTTISSLTPYLLIIAAFTFVYVFIPNARVRFIPALVGGIAGGVAWQTAGWGFAVFVASSNQYAAIYSSLAILILFMIWLYLSWLILLFGASVAFYVQHPEYLYVSGGEPRLSNRMRERLALSMMSLVVGRFMAGERMPSLVELTRLLGMPTHVLQTVLEALERRQLLVQSTDDPPLYLLARDPSLISVMQVLDTVRFAGEERFLSPDRLPAPPPVDEIIERMRRALESSVSGMSARDLAAPAGPAAAEAARVAFEADRPRSLKRCSALDRRGRRR</sequence>